<dbReference type="EMBL" id="CM042012">
    <property type="protein sequence ID" value="KAI3750932.1"/>
    <property type="molecule type" value="Genomic_DNA"/>
</dbReference>
<keyword evidence="2" id="KW-1185">Reference proteome</keyword>
<proteinExistence type="predicted"/>
<comment type="caution">
    <text evidence="1">The sequence shown here is derived from an EMBL/GenBank/DDBJ whole genome shotgun (WGS) entry which is preliminary data.</text>
</comment>
<organism evidence="1 2">
    <name type="scientific">Cichorium intybus</name>
    <name type="common">Chicory</name>
    <dbReference type="NCBI Taxonomy" id="13427"/>
    <lineage>
        <taxon>Eukaryota</taxon>
        <taxon>Viridiplantae</taxon>
        <taxon>Streptophyta</taxon>
        <taxon>Embryophyta</taxon>
        <taxon>Tracheophyta</taxon>
        <taxon>Spermatophyta</taxon>
        <taxon>Magnoliopsida</taxon>
        <taxon>eudicotyledons</taxon>
        <taxon>Gunneridae</taxon>
        <taxon>Pentapetalae</taxon>
        <taxon>asterids</taxon>
        <taxon>campanulids</taxon>
        <taxon>Asterales</taxon>
        <taxon>Asteraceae</taxon>
        <taxon>Cichorioideae</taxon>
        <taxon>Cichorieae</taxon>
        <taxon>Cichoriinae</taxon>
        <taxon>Cichorium</taxon>
    </lineage>
</organism>
<reference evidence="2" key="1">
    <citation type="journal article" date="2022" name="Mol. Ecol. Resour.">
        <title>The genomes of chicory, endive, great burdock and yacon provide insights into Asteraceae palaeo-polyploidization history and plant inulin production.</title>
        <authorList>
            <person name="Fan W."/>
            <person name="Wang S."/>
            <person name="Wang H."/>
            <person name="Wang A."/>
            <person name="Jiang F."/>
            <person name="Liu H."/>
            <person name="Zhao H."/>
            <person name="Xu D."/>
            <person name="Zhang Y."/>
        </authorList>
    </citation>
    <scope>NUCLEOTIDE SEQUENCE [LARGE SCALE GENOMIC DNA]</scope>
    <source>
        <strain evidence="2">cv. Punajuju</strain>
    </source>
</reference>
<sequence>MSLINHTANRHPRCDPAQAREEIFVFLPIFRFYDQGRLSNKRSPFQESLSSFEFLKRRKSKGKGDSFATWVPPSSSSCGGGCCINIPIGQLGMAELPEV</sequence>
<name>A0ACB9DWL8_CICIN</name>
<accession>A0ACB9DWL8</accession>
<reference evidence="1 2" key="2">
    <citation type="journal article" date="2022" name="Mol. Ecol. Resour.">
        <title>The genomes of chicory, endive, great burdock and yacon provide insights into Asteraceae paleo-polyploidization history and plant inulin production.</title>
        <authorList>
            <person name="Fan W."/>
            <person name="Wang S."/>
            <person name="Wang H."/>
            <person name="Wang A."/>
            <person name="Jiang F."/>
            <person name="Liu H."/>
            <person name="Zhao H."/>
            <person name="Xu D."/>
            <person name="Zhang Y."/>
        </authorList>
    </citation>
    <scope>NUCLEOTIDE SEQUENCE [LARGE SCALE GENOMIC DNA]</scope>
    <source>
        <strain evidence="2">cv. Punajuju</strain>
        <tissue evidence="1">Leaves</tissue>
    </source>
</reference>
<evidence type="ECO:0000313" key="1">
    <source>
        <dbReference type="EMBL" id="KAI3750932.1"/>
    </source>
</evidence>
<protein>
    <submittedName>
        <fullName evidence="1">Uncharacterized protein</fullName>
    </submittedName>
</protein>
<gene>
    <name evidence="1" type="ORF">L2E82_21853</name>
</gene>
<dbReference type="Proteomes" id="UP001055811">
    <property type="component" value="Linkage Group LG04"/>
</dbReference>
<evidence type="ECO:0000313" key="2">
    <source>
        <dbReference type="Proteomes" id="UP001055811"/>
    </source>
</evidence>